<feature type="domain" description="MaoC-like" evidence="2">
    <location>
        <begin position="13"/>
        <end position="118"/>
    </location>
</feature>
<reference evidence="3 4" key="1">
    <citation type="submission" date="2018-08" db="EMBL/GenBank/DDBJ databases">
        <title>A genome reference for cultivated species of the human gut microbiota.</title>
        <authorList>
            <person name="Zou Y."/>
            <person name="Xue W."/>
            <person name="Luo G."/>
        </authorList>
    </citation>
    <scope>NUCLEOTIDE SEQUENCE [LARGE SCALE GENOMIC DNA]</scope>
    <source>
        <strain evidence="3 4">AF45-17</strain>
    </source>
</reference>
<organism evidence="3 4">
    <name type="scientific">Coprococcus catus</name>
    <dbReference type="NCBI Taxonomy" id="116085"/>
    <lineage>
        <taxon>Bacteria</taxon>
        <taxon>Bacillati</taxon>
        <taxon>Bacillota</taxon>
        <taxon>Clostridia</taxon>
        <taxon>Lachnospirales</taxon>
        <taxon>Lachnospiraceae</taxon>
        <taxon>Coprococcus</taxon>
    </lineage>
</organism>
<sequence>MQGYTINQLQVGQQASFSKTISESDVYMFAGVTGDVNPAHVNEAYAQTTAFKTRIVHGILSAGLISAVLGTRLPGPGAIYASQTLKFTAPVRIGDTITATATVKEIIPERNRVVMETVCRNQENVVVTTGEAVLLPPKESVDK</sequence>
<dbReference type="Pfam" id="PF01575">
    <property type="entry name" value="MaoC_dehydratas"/>
    <property type="match status" value="1"/>
</dbReference>
<comment type="caution">
    <text evidence="3">The sequence shown here is derived from an EMBL/GenBank/DDBJ whole genome shotgun (WGS) entry which is preliminary data.</text>
</comment>
<evidence type="ECO:0000313" key="4">
    <source>
        <dbReference type="Proteomes" id="UP000260773"/>
    </source>
</evidence>
<dbReference type="GO" id="GO:0019171">
    <property type="term" value="F:(3R)-hydroxyacyl-[acyl-carrier-protein] dehydratase activity"/>
    <property type="evidence" value="ECO:0007669"/>
    <property type="project" value="TreeGrafter"/>
</dbReference>
<dbReference type="Gene3D" id="3.10.129.10">
    <property type="entry name" value="Hotdog Thioesterase"/>
    <property type="match status" value="1"/>
</dbReference>
<dbReference type="CDD" id="cd03449">
    <property type="entry name" value="R_hydratase"/>
    <property type="match status" value="1"/>
</dbReference>
<name>A0A3E2TF72_9FIRM</name>
<proteinExistence type="predicted"/>
<dbReference type="AlphaFoldDB" id="A0A3E2TF72"/>
<accession>A0A3E2TF72</accession>
<dbReference type="SUPFAM" id="SSF54637">
    <property type="entry name" value="Thioesterase/thiol ester dehydrase-isomerase"/>
    <property type="match status" value="1"/>
</dbReference>
<dbReference type="InterPro" id="IPR002539">
    <property type="entry name" value="MaoC-like_dom"/>
</dbReference>
<gene>
    <name evidence="3" type="ORF">DW070_15155</name>
</gene>
<dbReference type="EMBL" id="QVEP01000057">
    <property type="protein sequence ID" value="RGB74180.1"/>
    <property type="molecule type" value="Genomic_DNA"/>
</dbReference>
<dbReference type="FunFam" id="3.10.129.10:FF:000042">
    <property type="entry name" value="MaoC domain protein dehydratase"/>
    <property type="match status" value="1"/>
</dbReference>
<dbReference type="GO" id="GO:0006633">
    <property type="term" value="P:fatty acid biosynthetic process"/>
    <property type="evidence" value="ECO:0007669"/>
    <property type="project" value="TreeGrafter"/>
</dbReference>
<dbReference type="PANTHER" id="PTHR43437">
    <property type="entry name" value="HYDROXYACYL-THIOESTER DEHYDRATASE TYPE 2, MITOCHONDRIAL-RELATED"/>
    <property type="match status" value="1"/>
</dbReference>
<protein>
    <submittedName>
        <fullName evidence="3">Enoyl-CoA hydratase</fullName>
    </submittedName>
</protein>
<dbReference type="InterPro" id="IPR029069">
    <property type="entry name" value="HotDog_dom_sf"/>
</dbReference>
<dbReference type="RefSeq" id="WP_117529059.1">
    <property type="nucleotide sequence ID" value="NZ_JAQENQ010000009.1"/>
</dbReference>
<dbReference type="Proteomes" id="UP000260773">
    <property type="component" value="Unassembled WGS sequence"/>
</dbReference>
<evidence type="ECO:0000259" key="2">
    <source>
        <dbReference type="Pfam" id="PF01575"/>
    </source>
</evidence>
<keyword evidence="1" id="KW-0456">Lyase</keyword>
<evidence type="ECO:0000256" key="1">
    <source>
        <dbReference type="ARBA" id="ARBA00023239"/>
    </source>
</evidence>
<dbReference type="InterPro" id="IPR050965">
    <property type="entry name" value="UPF0336/Enoyl-CoA_hydratase"/>
</dbReference>
<evidence type="ECO:0000313" key="3">
    <source>
        <dbReference type="EMBL" id="RGB74180.1"/>
    </source>
</evidence>
<dbReference type="PANTHER" id="PTHR43437:SF3">
    <property type="entry name" value="HYDROXYACYL-THIOESTER DEHYDRATASE TYPE 2, MITOCHONDRIAL"/>
    <property type="match status" value="1"/>
</dbReference>